<accession>A0A0A9QAM5</accession>
<reference evidence="1" key="1">
    <citation type="submission" date="2014-09" db="EMBL/GenBank/DDBJ databases">
        <authorList>
            <person name="Magalhaes I.L.F."/>
            <person name="Oliveira U."/>
            <person name="Santos F.R."/>
            <person name="Vidigal T.H.D.A."/>
            <person name="Brescovit A.D."/>
            <person name="Santos A.J."/>
        </authorList>
    </citation>
    <scope>NUCLEOTIDE SEQUENCE</scope>
    <source>
        <tissue evidence="1">Shoot tissue taken approximately 20 cm above the soil surface</tissue>
    </source>
</reference>
<reference evidence="1" key="2">
    <citation type="journal article" date="2015" name="Data Brief">
        <title>Shoot transcriptome of the giant reed, Arundo donax.</title>
        <authorList>
            <person name="Barrero R.A."/>
            <person name="Guerrero F.D."/>
            <person name="Moolhuijzen P."/>
            <person name="Goolsby J.A."/>
            <person name="Tidwell J."/>
            <person name="Bellgard S.E."/>
            <person name="Bellgard M.I."/>
        </authorList>
    </citation>
    <scope>NUCLEOTIDE SEQUENCE</scope>
    <source>
        <tissue evidence="1">Shoot tissue taken approximately 20 cm above the soil surface</tissue>
    </source>
</reference>
<sequence>MQADNNAITNAQHFHCFTRYDVLPHINKHV</sequence>
<protein>
    <submittedName>
        <fullName evidence="1">Uncharacterized protein</fullName>
    </submittedName>
</protein>
<proteinExistence type="predicted"/>
<name>A0A0A9QAM5_ARUDO</name>
<evidence type="ECO:0000313" key="1">
    <source>
        <dbReference type="EMBL" id="JAD68022.1"/>
    </source>
</evidence>
<dbReference type="AlphaFoldDB" id="A0A0A9QAM5"/>
<dbReference type="EMBL" id="GBRH01229873">
    <property type="protein sequence ID" value="JAD68022.1"/>
    <property type="molecule type" value="Transcribed_RNA"/>
</dbReference>
<organism evidence="1">
    <name type="scientific">Arundo donax</name>
    <name type="common">Giant reed</name>
    <name type="synonym">Donax arundinaceus</name>
    <dbReference type="NCBI Taxonomy" id="35708"/>
    <lineage>
        <taxon>Eukaryota</taxon>
        <taxon>Viridiplantae</taxon>
        <taxon>Streptophyta</taxon>
        <taxon>Embryophyta</taxon>
        <taxon>Tracheophyta</taxon>
        <taxon>Spermatophyta</taxon>
        <taxon>Magnoliopsida</taxon>
        <taxon>Liliopsida</taxon>
        <taxon>Poales</taxon>
        <taxon>Poaceae</taxon>
        <taxon>PACMAD clade</taxon>
        <taxon>Arundinoideae</taxon>
        <taxon>Arundineae</taxon>
        <taxon>Arundo</taxon>
    </lineage>
</organism>